<dbReference type="AlphaFoldDB" id="A0A6L9E9K0"/>
<dbReference type="PROSITE" id="PS51257">
    <property type="entry name" value="PROKAR_LIPOPROTEIN"/>
    <property type="match status" value="1"/>
</dbReference>
<gene>
    <name evidence="2" type="ORF">GTQ38_04055</name>
</gene>
<dbReference type="SUPFAM" id="SSF56601">
    <property type="entry name" value="beta-lactamase/transpeptidase-like"/>
    <property type="match status" value="1"/>
</dbReference>
<reference evidence="2 3" key="1">
    <citation type="submission" date="2020-01" db="EMBL/GenBank/DDBJ databases">
        <title>Bacteria diversity of Porities sp.</title>
        <authorList>
            <person name="Wang G."/>
        </authorList>
    </citation>
    <scope>NUCLEOTIDE SEQUENCE [LARGE SCALE GENOMIC DNA]</scope>
    <source>
        <strain evidence="2 3">R33</strain>
    </source>
</reference>
<keyword evidence="3" id="KW-1185">Reference proteome</keyword>
<dbReference type="InterPro" id="IPR050491">
    <property type="entry name" value="AmpC-like"/>
</dbReference>
<accession>A0A6L9E9K0</accession>
<evidence type="ECO:0000313" key="3">
    <source>
        <dbReference type="Proteomes" id="UP000475249"/>
    </source>
</evidence>
<dbReference type="EMBL" id="WXYO01000002">
    <property type="protein sequence ID" value="NAS11159.1"/>
    <property type="molecule type" value="Genomic_DNA"/>
</dbReference>
<proteinExistence type="predicted"/>
<dbReference type="InterPro" id="IPR012338">
    <property type="entry name" value="Beta-lactam/transpept-like"/>
</dbReference>
<evidence type="ECO:0000313" key="2">
    <source>
        <dbReference type="EMBL" id="NAS11159.1"/>
    </source>
</evidence>
<protein>
    <submittedName>
        <fullName evidence="2">Serine hydrolase</fullName>
    </submittedName>
</protein>
<dbReference type="PANTHER" id="PTHR46825">
    <property type="entry name" value="D-ALANYL-D-ALANINE-CARBOXYPEPTIDASE/ENDOPEPTIDASE AMPH"/>
    <property type="match status" value="1"/>
</dbReference>
<dbReference type="Pfam" id="PF00144">
    <property type="entry name" value="Beta-lactamase"/>
    <property type="match status" value="1"/>
</dbReference>
<dbReference type="InterPro" id="IPR001466">
    <property type="entry name" value="Beta-lactam-related"/>
</dbReference>
<name>A0A6L9E9K0_9FLAO</name>
<dbReference type="PANTHER" id="PTHR46825:SF9">
    <property type="entry name" value="BETA-LACTAMASE-RELATED DOMAIN-CONTAINING PROTEIN"/>
    <property type="match status" value="1"/>
</dbReference>
<sequence length="362" mass="40541">MQKLFVFILFSVLSCQHLFCQDPKEKELTKEIETFMSDAESEGFSGTVLLGLNGRKIWSGGYGYADFDNKLQNDPETVFDIGSVTKQFTAAAILKLEMQGKLSTQDKISAYLDGVPAKLQEISLHHLLTHSAGMPGAIGGDYNSISENEFISKAFKSVNAKRVGKTYHYSNVGYSLLAIIIEKVSGMSYEAFLREFLFLPADMHHTGYLLGEWNTADIAVGYRGKNRWGKPTEKKWAKDGPYLHLKGNGGILSTVEDLYKWHLALLGDTVLSQEAKEKYYYRHIKEDPEGRSYYGYGWALFPTPRDTYLVAHNGGNGIFFADFWRYLSEEITIIVSSNKSGDISESIASEIAGIVINKIQPQ</sequence>
<organism evidence="2 3">
    <name type="scientific">Poritiphilus flavus</name>
    <dbReference type="NCBI Taxonomy" id="2697053"/>
    <lineage>
        <taxon>Bacteria</taxon>
        <taxon>Pseudomonadati</taxon>
        <taxon>Bacteroidota</taxon>
        <taxon>Flavobacteriia</taxon>
        <taxon>Flavobacteriales</taxon>
        <taxon>Flavobacteriaceae</taxon>
        <taxon>Poritiphilus</taxon>
    </lineage>
</organism>
<dbReference type="RefSeq" id="WP_161434205.1">
    <property type="nucleotide sequence ID" value="NZ_WXYO01000002.1"/>
</dbReference>
<dbReference type="GO" id="GO:0016787">
    <property type="term" value="F:hydrolase activity"/>
    <property type="evidence" value="ECO:0007669"/>
    <property type="project" value="UniProtKB-KW"/>
</dbReference>
<evidence type="ECO:0000259" key="1">
    <source>
        <dbReference type="Pfam" id="PF00144"/>
    </source>
</evidence>
<dbReference type="Proteomes" id="UP000475249">
    <property type="component" value="Unassembled WGS sequence"/>
</dbReference>
<comment type="caution">
    <text evidence="2">The sequence shown here is derived from an EMBL/GenBank/DDBJ whole genome shotgun (WGS) entry which is preliminary data.</text>
</comment>
<feature type="domain" description="Beta-lactamase-related" evidence="1">
    <location>
        <begin position="42"/>
        <end position="343"/>
    </location>
</feature>
<dbReference type="Gene3D" id="3.40.710.10">
    <property type="entry name" value="DD-peptidase/beta-lactamase superfamily"/>
    <property type="match status" value="1"/>
</dbReference>
<keyword evidence="2" id="KW-0378">Hydrolase</keyword>